<reference evidence="6 7" key="1">
    <citation type="journal article" date="2019" name="Int. J. Syst. Evol. Microbiol.">
        <title>The Global Catalogue of Microorganisms (GCM) 10K type strain sequencing project: providing services to taxonomists for standard genome sequencing and annotation.</title>
        <authorList>
            <consortium name="The Broad Institute Genomics Platform"/>
            <consortium name="The Broad Institute Genome Sequencing Center for Infectious Disease"/>
            <person name="Wu L."/>
            <person name="Ma J."/>
        </authorList>
    </citation>
    <scope>NUCLEOTIDE SEQUENCE [LARGE SCALE GENOMIC DNA]</scope>
    <source>
        <strain evidence="6 7">JCM 14307</strain>
    </source>
</reference>
<dbReference type="InterPro" id="IPR005119">
    <property type="entry name" value="LysR_subst-bd"/>
</dbReference>
<dbReference type="Gene3D" id="3.40.190.10">
    <property type="entry name" value="Periplasmic binding protein-like II"/>
    <property type="match status" value="2"/>
</dbReference>
<dbReference type="SUPFAM" id="SSF53850">
    <property type="entry name" value="Periplasmic binding protein-like II"/>
    <property type="match status" value="1"/>
</dbReference>
<comment type="similarity">
    <text evidence="1">Belongs to the LysR transcriptional regulatory family.</text>
</comment>
<keyword evidence="3" id="KW-0238">DNA-binding</keyword>
<name>A0ABN2JAE6_9ACTN</name>
<dbReference type="Gene3D" id="1.10.10.10">
    <property type="entry name" value="Winged helix-like DNA-binding domain superfamily/Winged helix DNA-binding domain"/>
    <property type="match status" value="1"/>
</dbReference>
<keyword evidence="4" id="KW-0804">Transcription</keyword>
<keyword evidence="7" id="KW-1185">Reference proteome</keyword>
<dbReference type="Pfam" id="PF00126">
    <property type="entry name" value="HTH_1"/>
    <property type="match status" value="1"/>
</dbReference>
<gene>
    <name evidence="6" type="ORF">GCM10009745_82820</name>
</gene>
<evidence type="ECO:0000256" key="2">
    <source>
        <dbReference type="ARBA" id="ARBA00023015"/>
    </source>
</evidence>
<protein>
    <recommendedName>
        <fullName evidence="5">HTH lysR-type domain-containing protein</fullName>
    </recommendedName>
</protein>
<dbReference type="InterPro" id="IPR036388">
    <property type="entry name" value="WH-like_DNA-bd_sf"/>
</dbReference>
<keyword evidence="2" id="KW-0805">Transcription regulation</keyword>
<proteinExistence type="inferred from homology"/>
<dbReference type="CDD" id="cd05466">
    <property type="entry name" value="PBP2_LTTR_substrate"/>
    <property type="match status" value="1"/>
</dbReference>
<dbReference type="PANTHER" id="PTHR30346:SF28">
    <property type="entry name" value="HTH-TYPE TRANSCRIPTIONAL REGULATOR CYNR"/>
    <property type="match status" value="1"/>
</dbReference>
<evidence type="ECO:0000256" key="3">
    <source>
        <dbReference type="ARBA" id="ARBA00023125"/>
    </source>
</evidence>
<dbReference type="PANTHER" id="PTHR30346">
    <property type="entry name" value="TRANSCRIPTIONAL DUAL REGULATOR HCAR-RELATED"/>
    <property type="match status" value="1"/>
</dbReference>
<dbReference type="InterPro" id="IPR000847">
    <property type="entry name" value="LysR_HTH_N"/>
</dbReference>
<dbReference type="SUPFAM" id="SSF46785">
    <property type="entry name" value="Winged helix' DNA-binding domain"/>
    <property type="match status" value="1"/>
</dbReference>
<organism evidence="6 7">
    <name type="scientific">Kribbella yunnanensis</name>
    <dbReference type="NCBI Taxonomy" id="190194"/>
    <lineage>
        <taxon>Bacteria</taxon>
        <taxon>Bacillati</taxon>
        <taxon>Actinomycetota</taxon>
        <taxon>Actinomycetes</taxon>
        <taxon>Propionibacteriales</taxon>
        <taxon>Kribbellaceae</taxon>
        <taxon>Kribbella</taxon>
    </lineage>
</organism>
<evidence type="ECO:0000259" key="5">
    <source>
        <dbReference type="PROSITE" id="PS50931"/>
    </source>
</evidence>
<evidence type="ECO:0000313" key="7">
    <source>
        <dbReference type="Proteomes" id="UP001500280"/>
    </source>
</evidence>
<evidence type="ECO:0000256" key="4">
    <source>
        <dbReference type="ARBA" id="ARBA00023163"/>
    </source>
</evidence>
<accession>A0ABN2JAE6</accession>
<feature type="domain" description="HTH lysR-type" evidence="5">
    <location>
        <begin position="14"/>
        <end position="73"/>
    </location>
</feature>
<dbReference type="PRINTS" id="PR00039">
    <property type="entry name" value="HTHLYSR"/>
</dbReference>
<dbReference type="EMBL" id="BAAANF010000037">
    <property type="protein sequence ID" value="GAA1721228.1"/>
    <property type="molecule type" value="Genomic_DNA"/>
</dbReference>
<evidence type="ECO:0000313" key="6">
    <source>
        <dbReference type="EMBL" id="GAA1721228.1"/>
    </source>
</evidence>
<dbReference type="PROSITE" id="PS50931">
    <property type="entry name" value="HTH_LYSR"/>
    <property type="match status" value="1"/>
</dbReference>
<dbReference type="Pfam" id="PF03466">
    <property type="entry name" value="LysR_substrate"/>
    <property type="match status" value="1"/>
</dbReference>
<dbReference type="InterPro" id="IPR036390">
    <property type="entry name" value="WH_DNA-bd_sf"/>
</dbReference>
<dbReference type="Proteomes" id="UP001500280">
    <property type="component" value="Unassembled WGS sequence"/>
</dbReference>
<evidence type="ECO:0000256" key="1">
    <source>
        <dbReference type="ARBA" id="ARBA00009437"/>
    </source>
</evidence>
<comment type="caution">
    <text evidence="6">The sequence shown here is derived from an EMBL/GenBank/DDBJ whole genome shotgun (WGS) entry which is preliminary data.</text>
</comment>
<sequence length="313" mass="33466">MMIAIGYIQVMVEVELRHLGTMVAIVEEGTFGRAAVRLGYTQSTISQQIAALERSVGGAVFDRPGGPRPVRLTPLGVVVLEQGRKLLAKADALSDAIGRFKAGGGRIDIGTFQSVSHVILPALIRRLRDEQPDCDIRLSDMPADDPQVGNLDLVFFDRPIDGDVVQTRLIDDVYFLVARAGDLPAGPASLKVLDGRPMVGCHESCDQLWMGPAADVDARPEIAFRSPGNATILSMVRAGLGWAVLPWLAVYGSEVPLDERLAIHPLQPAPTRGIYLHWPNTESQSPLAARAIEIATEIAAEITAASAAAGAAR</sequence>